<dbReference type="EMBL" id="JBBPBN010000024">
    <property type="protein sequence ID" value="KAK9009990.1"/>
    <property type="molecule type" value="Genomic_DNA"/>
</dbReference>
<keyword evidence="2" id="KW-1185">Reference proteome</keyword>
<gene>
    <name evidence="1" type="ORF">V6N11_036510</name>
</gene>
<evidence type="ECO:0000313" key="1">
    <source>
        <dbReference type="EMBL" id="KAK9009990.1"/>
    </source>
</evidence>
<evidence type="ECO:0000313" key="2">
    <source>
        <dbReference type="Proteomes" id="UP001396334"/>
    </source>
</evidence>
<accession>A0ABR2RAK5</accession>
<proteinExistence type="predicted"/>
<organism evidence="1 2">
    <name type="scientific">Hibiscus sabdariffa</name>
    <name type="common">roselle</name>
    <dbReference type="NCBI Taxonomy" id="183260"/>
    <lineage>
        <taxon>Eukaryota</taxon>
        <taxon>Viridiplantae</taxon>
        <taxon>Streptophyta</taxon>
        <taxon>Embryophyta</taxon>
        <taxon>Tracheophyta</taxon>
        <taxon>Spermatophyta</taxon>
        <taxon>Magnoliopsida</taxon>
        <taxon>eudicotyledons</taxon>
        <taxon>Gunneridae</taxon>
        <taxon>Pentapetalae</taxon>
        <taxon>rosids</taxon>
        <taxon>malvids</taxon>
        <taxon>Malvales</taxon>
        <taxon>Malvaceae</taxon>
        <taxon>Malvoideae</taxon>
        <taxon>Hibiscus</taxon>
    </lineage>
</organism>
<sequence>MKWGQMALLKWKSTFSRTLLEEIILLRKRVESDIVTSGERWKSMEGIGEPRQNWKLCPNRQKLMFECVLCCAATMSLEGLAGSHFVGENQLFVKVKTCLMLVLVVP</sequence>
<comment type="caution">
    <text evidence="1">The sequence shown here is derived from an EMBL/GenBank/DDBJ whole genome shotgun (WGS) entry which is preliminary data.</text>
</comment>
<protein>
    <submittedName>
        <fullName evidence="1">Uncharacterized protein</fullName>
    </submittedName>
</protein>
<name>A0ABR2RAK5_9ROSI</name>
<reference evidence="1 2" key="1">
    <citation type="journal article" date="2024" name="G3 (Bethesda)">
        <title>Genome assembly of Hibiscus sabdariffa L. provides insights into metabolisms of medicinal natural products.</title>
        <authorList>
            <person name="Kim T."/>
        </authorList>
    </citation>
    <scope>NUCLEOTIDE SEQUENCE [LARGE SCALE GENOMIC DNA]</scope>
    <source>
        <strain evidence="1">TK-2024</strain>
        <tissue evidence="1">Old leaves</tissue>
    </source>
</reference>
<dbReference type="Proteomes" id="UP001396334">
    <property type="component" value="Unassembled WGS sequence"/>
</dbReference>